<feature type="compositionally biased region" description="Gly residues" evidence="1">
    <location>
        <begin position="108"/>
        <end position="117"/>
    </location>
</feature>
<evidence type="ECO:0000313" key="5">
    <source>
        <dbReference type="Proteomes" id="UP000530928"/>
    </source>
</evidence>
<comment type="caution">
    <text evidence="4">The sequence shown here is derived from an EMBL/GenBank/DDBJ whole genome shotgun (WGS) entry which is preliminary data.</text>
</comment>
<feature type="transmembrane region" description="Helical" evidence="2">
    <location>
        <begin position="175"/>
        <end position="193"/>
    </location>
</feature>
<dbReference type="SMART" id="SM00257">
    <property type="entry name" value="LysM"/>
    <property type="match status" value="1"/>
</dbReference>
<reference evidence="4 5" key="1">
    <citation type="submission" date="2020-07" db="EMBL/GenBank/DDBJ databases">
        <title>Genomic Encyclopedia of Type Strains, Phase IV (KMG-IV): sequencing the most valuable type-strain genomes for metagenomic binning, comparative biology and taxonomic classification.</title>
        <authorList>
            <person name="Goeker M."/>
        </authorList>
    </citation>
    <scope>NUCLEOTIDE SEQUENCE [LARGE SCALE GENOMIC DNA]</scope>
    <source>
        <strain evidence="4 5">DSM 45533</strain>
    </source>
</reference>
<evidence type="ECO:0000256" key="1">
    <source>
        <dbReference type="SAM" id="MobiDB-lite"/>
    </source>
</evidence>
<keyword evidence="2" id="KW-1133">Transmembrane helix</keyword>
<keyword evidence="2" id="KW-0472">Membrane</keyword>
<dbReference type="SUPFAM" id="SSF54106">
    <property type="entry name" value="LysM domain"/>
    <property type="match status" value="1"/>
</dbReference>
<accession>A0A7W0CT97</accession>
<feature type="region of interest" description="Disordered" evidence="1">
    <location>
        <begin position="22"/>
        <end position="147"/>
    </location>
</feature>
<feature type="compositionally biased region" description="Basic residues" evidence="1">
    <location>
        <begin position="133"/>
        <end position="142"/>
    </location>
</feature>
<dbReference type="EMBL" id="JACDUR010000009">
    <property type="protein sequence ID" value="MBA2896774.1"/>
    <property type="molecule type" value="Genomic_DNA"/>
</dbReference>
<dbReference type="InterPro" id="IPR018392">
    <property type="entry name" value="LysM"/>
</dbReference>
<protein>
    <recommendedName>
        <fullName evidence="3">LysM domain-containing protein</fullName>
    </recommendedName>
</protein>
<sequence length="266" mass="26732">MRTTTMTDITGDEASGLTLIADATREERHSNTRVPRTARRRPGGPALRLVPPPREGSGGGAEGVRIGSVVKGSGGAADGTAGRTAGGGRRRGSGDGGLVVKVGESVLSGGGTPGARRGGARGRSPAAAGSAPRRGKGARPRRLSPVPVAASARAGRVRLAGGSATQIRLTRRGRVVVVLVLAFFALAGFWLGTRAAGFAAEGSSVPDTGGLAWVEVKGGDTLWAIAGTVAGPGSDPDAVAGRIMSLNGLDSSLIRPGMRLYLPHVR</sequence>
<evidence type="ECO:0000256" key="2">
    <source>
        <dbReference type="SAM" id="Phobius"/>
    </source>
</evidence>
<evidence type="ECO:0000313" key="4">
    <source>
        <dbReference type="EMBL" id="MBA2896774.1"/>
    </source>
</evidence>
<feature type="compositionally biased region" description="Low complexity" evidence="1">
    <location>
        <begin position="122"/>
        <end position="132"/>
    </location>
</feature>
<dbReference type="CDD" id="cd00118">
    <property type="entry name" value="LysM"/>
    <property type="match status" value="1"/>
</dbReference>
<gene>
    <name evidence="4" type="ORF">HNR30_008165</name>
</gene>
<dbReference type="Gene3D" id="3.10.350.10">
    <property type="entry name" value="LysM domain"/>
    <property type="match status" value="1"/>
</dbReference>
<proteinExistence type="predicted"/>
<dbReference type="RefSeq" id="WP_181615477.1">
    <property type="nucleotide sequence ID" value="NZ_BAABAM010000008.1"/>
</dbReference>
<organism evidence="4 5">
    <name type="scientific">Nonomuraea soli</name>
    <dbReference type="NCBI Taxonomy" id="1032476"/>
    <lineage>
        <taxon>Bacteria</taxon>
        <taxon>Bacillati</taxon>
        <taxon>Actinomycetota</taxon>
        <taxon>Actinomycetes</taxon>
        <taxon>Streptosporangiales</taxon>
        <taxon>Streptosporangiaceae</taxon>
        <taxon>Nonomuraea</taxon>
    </lineage>
</organism>
<feature type="domain" description="LysM" evidence="3">
    <location>
        <begin position="212"/>
        <end position="262"/>
    </location>
</feature>
<dbReference type="Proteomes" id="UP000530928">
    <property type="component" value="Unassembled WGS sequence"/>
</dbReference>
<dbReference type="PROSITE" id="PS51782">
    <property type="entry name" value="LYSM"/>
    <property type="match status" value="1"/>
</dbReference>
<evidence type="ECO:0000259" key="3">
    <source>
        <dbReference type="PROSITE" id="PS51782"/>
    </source>
</evidence>
<dbReference type="InterPro" id="IPR036779">
    <property type="entry name" value="LysM_dom_sf"/>
</dbReference>
<keyword evidence="2" id="KW-0812">Transmembrane</keyword>
<keyword evidence="5" id="KW-1185">Reference proteome</keyword>
<name>A0A7W0CT97_9ACTN</name>
<dbReference type="AlphaFoldDB" id="A0A7W0CT97"/>
<dbReference type="Pfam" id="PF01476">
    <property type="entry name" value="LysM"/>
    <property type="match status" value="1"/>
</dbReference>